<organism evidence="10 12">
    <name type="scientific">Paratractidigestivibacter faecalis</name>
    <dbReference type="NCBI Taxonomy" id="2292441"/>
    <lineage>
        <taxon>Bacteria</taxon>
        <taxon>Bacillati</taxon>
        <taxon>Actinomycetota</taxon>
        <taxon>Coriobacteriia</taxon>
        <taxon>Coriobacteriales</taxon>
        <taxon>Atopobiaceae</taxon>
        <taxon>Paratractidigestivibacter</taxon>
    </lineage>
</organism>
<keyword evidence="10" id="KW-0547">Nucleotide-binding</keyword>
<evidence type="ECO:0000259" key="9">
    <source>
        <dbReference type="PROSITE" id="PS50109"/>
    </source>
</evidence>
<evidence type="ECO:0000313" key="10">
    <source>
        <dbReference type="EMBL" id="MEQ2637915.1"/>
    </source>
</evidence>
<dbReference type="InterPro" id="IPR036890">
    <property type="entry name" value="HATPase_C_sf"/>
</dbReference>
<keyword evidence="8" id="KW-0472">Membrane</keyword>
<reference evidence="10 12" key="1">
    <citation type="submission" date="2024-04" db="EMBL/GenBank/DDBJ databases">
        <title>Human intestinal bacterial collection.</title>
        <authorList>
            <person name="Pauvert C."/>
            <person name="Hitch T.C.A."/>
            <person name="Clavel T."/>
        </authorList>
    </citation>
    <scope>NUCLEOTIDE SEQUENCE [LARGE SCALE GENOMIC DNA]</scope>
    <source>
        <strain evidence="10 12">CLA-AA-H197</strain>
    </source>
</reference>
<keyword evidence="6" id="KW-0418">Kinase</keyword>
<comment type="subcellular location">
    <subcellularLocation>
        <location evidence="2">Cell membrane</location>
    </subcellularLocation>
</comment>
<dbReference type="EC" id="2.7.13.3" evidence="3"/>
<dbReference type="Pfam" id="PF02518">
    <property type="entry name" value="HATPase_c"/>
    <property type="match status" value="1"/>
</dbReference>
<dbReference type="Pfam" id="PF00512">
    <property type="entry name" value="HisKA"/>
    <property type="match status" value="1"/>
</dbReference>
<evidence type="ECO:0000256" key="4">
    <source>
        <dbReference type="ARBA" id="ARBA00022553"/>
    </source>
</evidence>
<evidence type="ECO:0000256" key="1">
    <source>
        <dbReference type="ARBA" id="ARBA00000085"/>
    </source>
</evidence>
<feature type="transmembrane region" description="Helical" evidence="8">
    <location>
        <begin position="161"/>
        <end position="183"/>
    </location>
</feature>
<dbReference type="SUPFAM" id="SSF55874">
    <property type="entry name" value="ATPase domain of HSP90 chaperone/DNA topoisomerase II/histidine kinase"/>
    <property type="match status" value="1"/>
</dbReference>
<evidence type="ECO:0000313" key="12">
    <source>
        <dbReference type="Proteomes" id="UP001478817"/>
    </source>
</evidence>
<keyword evidence="12" id="KW-1185">Reference proteome</keyword>
<evidence type="ECO:0000256" key="7">
    <source>
        <dbReference type="ARBA" id="ARBA00023012"/>
    </source>
</evidence>
<keyword evidence="5" id="KW-0808">Transferase</keyword>
<comment type="catalytic activity">
    <reaction evidence="1">
        <text>ATP + protein L-histidine = ADP + protein N-phospho-L-histidine.</text>
        <dbReference type="EC" id="2.7.13.3"/>
    </reaction>
</comment>
<dbReference type="PANTHER" id="PTHR43711">
    <property type="entry name" value="TWO-COMPONENT HISTIDINE KINASE"/>
    <property type="match status" value="1"/>
</dbReference>
<dbReference type="CDD" id="cd00075">
    <property type="entry name" value="HATPase"/>
    <property type="match status" value="1"/>
</dbReference>
<gene>
    <name evidence="10" type="ORF">AAAT05_06100</name>
    <name evidence="11" type="ORF">AAAT05_06385</name>
</gene>
<keyword evidence="7" id="KW-0902">Two-component regulatory system</keyword>
<dbReference type="Proteomes" id="UP001478817">
    <property type="component" value="Unassembled WGS sequence"/>
</dbReference>
<dbReference type="GO" id="GO:0005524">
    <property type="term" value="F:ATP binding"/>
    <property type="evidence" value="ECO:0007669"/>
    <property type="project" value="UniProtKB-KW"/>
</dbReference>
<dbReference type="RefSeq" id="WP_349182520.1">
    <property type="nucleotide sequence ID" value="NZ_JBBNGS010000010.1"/>
</dbReference>
<dbReference type="SMART" id="SM00387">
    <property type="entry name" value="HATPase_c"/>
    <property type="match status" value="1"/>
</dbReference>
<dbReference type="PRINTS" id="PR00344">
    <property type="entry name" value="BCTRLSENSOR"/>
</dbReference>
<evidence type="ECO:0000256" key="5">
    <source>
        <dbReference type="ARBA" id="ARBA00022679"/>
    </source>
</evidence>
<dbReference type="EMBL" id="JBBNGS010000010">
    <property type="protein sequence ID" value="MEQ2637962.1"/>
    <property type="molecule type" value="Genomic_DNA"/>
</dbReference>
<dbReference type="InterPro" id="IPR005467">
    <property type="entry name" value="His_kinase_dom"/>
</dbReference>
<dbReference type="InterPro" id="IPR036097">
    <property type="entry name" value="HisK_dim/P_sf"/>
</dbReference>
<keyword evidence="10" id="KW-0067">ATP-binding</keyword>
<evidence type="ECO:0000256" key="8">
    <source>
        <dbReference type="SAM" id="Phobius"/>
    </source>
</evidence>
<dbReference type="InterPro" id="IPR004358">
    <property type="entry name" value="Sig_transdc_His_kin-like_C"/>
</dbReference>
<dbReference type="PANTHER" id="PTHR43711:SF1">
    <property type="entry name" value="HISTIDINE KINASE 1"/>
    <property type="match status" value="1"/>
</dbReference>
<keyword evidence="4" id="KW-0597">Phosphoprotein</keyword>
<protein>
    <recommendedName>
        <fullName evidence="3">histidine kinase</fullName>
        <ecNumber evidence="3">2.7.13.3</ecNumber>
    </recommendedName>
</protein>
<dbReference type="Gene3D" id="1.10.287.130">
    <property type="match status" value="1"/>
</dbReference>
<accession>A0ABV1IG94</accession>
<dbReference type="InterPro" id="IPR003661">
    <property type="entry name" value="HisK_dim/P_dom"/>
</dbReference>
<dbReference type="Gene3D" id="3.30.565.10">
    <property type="entry name" value="Histidine kinase-like ATPase, C-terminal domain"/>
    <property type="match status" value="1"/>
</dbReference>
<dbReference type="SMART" id="SM00388">
    <property type="entry name" value="HisKA"/>
    <property type="match status" value="1"/>
</dbReference>
<feature type="domain" description="Histidine kinase" evidence="9">
    <location>
        <begin position="241"/>
        <end position="460"/>
    </location>
</feature>
<keyword evidence="8" id="KW-0812">Transmembrane</keyword>
<sequence length="460" mass="49727">MAARKKGVSLSHNMFVAFVAVCAVAALVVTAASAYVYERAFLDDEHEQLAGECQTLASLLDSTDNDEEVLAGLSMGSLRATLVAPDGRVLFDSGADAAGLPNHADRPEVASALATGTGSSERSSETVGYVSLYEARRLGSGDVLRISVDRAGAASFLTRDLALLTVVAVCVVAVSWGVSRLLVRRFVRPILEIDATRADAHAPYEELEPLVSRLNEQRGELLERMSAIQDADDMRREFTANVTHELKTPIASISGASELIRDGICRPEDVQGFAGRIYDDARRLSSLVSDILMLSKLDETERAGDRASLFGPDEQVDLLVVAHDVERRLAPKAARMGVTLHVEGVSYVIQGNARLLDELVSNLVENAIRYNREDGHVYVWVLPHDGRPSIRVSDTGIGIPEEAQKKVFERFYRVDKGRSRDMGGTGLGLAIVKHAAAFHDAEVSLTSKLGEGTSVTVTFP</sequence>
<evidence type="ECO:0000256" key="3">
    <source>
        <dbReference type="ARBA" id="ARBA00012438"/>
    </source>
</evidence>
<evidence type="ECO:0000313" key="11">
    <source>
        <dbReference type="EMBL" id="MEQ2637962.1"/>
    </source>
</evidence>
<evidence type="ECO:0000256" key="6">
    <source>
        <dbReference type="ARBA" id="ARBA00022777"/>
    </source>
</evidence>
<name>A0ABV1IG94_9ACTN</name>
<keyword evidence="8" id="KW-1133">Transmembrane helix</keyword>
<dbReference type="PROSITE" id="PS50109">
    <property type="entry name" value="HIS_KIN"/>
    <property type="match status" value="1"/>
</dbReference>
<dbReference type="SUPFAM" id="SSF47384">
    <property type="entry name" value="Homodimeric domain of signal transducing histidine kinase"/>
    <property type="match status" value="1"/>
</dbReference>
<comment type="caution">
    <text evidence="10">The sequence shown here is derived from an EMBL/GenBank/DDBJ whole genome shotgun (WGS) entry which is preliminary data.</text>
</comment>
<proteinExistence type="predicted"/>
<dbReference type="InterPro" id="IPR003594">
    <property type="entry name" value="HATPase_dom"/>
</dbReference>
<dbReference type="CDD" id="cd00082">
    <property type="entry name" value="HisKA"/>
    <property type="match status" value="1"/>
</dbReference>
<dbReference type="InterPro" id="IPR050736">
    <property type="entry name" value="Sensor_HK_Regulatory"/>
</dbReference>
<evidence type="ECO:0000256" key="2">
    <source>
        <dbReference type="ARBA" id="ARBA00004236"/>
    </source>
</evidence>
<dbReference type="EMBL" id="JBBNGS010000010">
    <property type="protein sequence ID" value="MEQ2637915.1"/>
    <property type="molecule type" value="Genomic_DNA"/>
</dbReference>